<evidence type="ECO:0000259" key="4">
    <source>
        <dbReference type="PROSITE" id="PS50043"/>
    </source>
</evidence>
<dbReference type="PRINTS" id="PR00038">
    <property type="entry name" value="HTHLUXR"/>
</dbReference>
<keyword evidence="1 3" id="KW-0597">Phosphoprotein</keyword>
<comment type="caution">
    <text evidence="6">The sequence shown here is derived from an EMBL/GenBank/DDBJ whole genome shotgun (WGS) entry which is preliminary data.</text>
</comment>
<dbReference type="EMBL" id="BMML01000045">
    <property type="protein sequence ID" value="GGN45125.1"/>
    <property type="molecule type" value="Genomic_DNA"/>
</dbReference>
<reference evidence="6" key="2">
    <citation type="submission" date="2020-09" db="EMBL/GenBank/DDBJ databases">
        <authorList>
            <person name="Sun Q."/>
            <person name="Zhou Y."/>
        </authorList>
    </citation>
    <scope>NUCLEOTIDE SEQUENCE</scope>
    <source>
        <strain evidence="6">CGMCC 4.7110</strain>
    </source>
</reference>
<evidence type="ECO:0000313" key="7">
    <source>
        <dbReference type="Proteomes" id="UP000653411"/>
    </source>
</evidence>
<evidence type="ECO:0000256" key="1">
    <source>
        <dbReference type="ARBA" id="ARBA00022553"/>
    </source>
</evidence>
<dbReference type="GO" id="GO:0003677">
    <property type="term" value="F:DNA binding"/>
    <property type="evidence" value="ECO:0007669"/>
    <property type="project" value="UniProtKB-KW"/>
</dbReference>
<dbReference type="PROSITE" id="PS50110">
    <property type="entry name" value="RESPONSE_REGULATORY"/>
    <property type="match status" value="1"/>
</dbReference>
<proteinExistence type="predicted"/>
<dbReference type="Proteomes" id="UP000653411">
    <property type="component" value="Unassembled WGS sequence"/>
</dbReference>
<dbReference type="SMART" id="SM00448">
    <property type="entry name" value="REC"/>
    <property type="match status" value="1"/>
</dbReference>
<dbReference type="InterPro" id="IPR001789">
    <property type="entry name" value="Sig_transdc_resp-reg_receiver"/>
</dbReference>
<feature type="domain" description="Response regulatory" evidence="5">
    <location>
        <begin position="7"/>
        <end position="124"/>
    </location>
</feature>
<dbReference type="PROSITE" id="PS50043">
    <property type="entry name" value="HTH_LUXR_2"/>
    <property type="match status" value="1"/>
</dbReference>
<feature type="domain" description="HTH luxR-type" evidence="4">
    <location>
        <begin position="147"/>
        <end position="212"/>
    </location>
</feature>
<dbReference type="InterPro" id="IPR011006">
    <property type="entry name" value="CheY-like_superfamily"/>
</dbReference>
<dbReference type="InterPro" id="IPR058245">
    <property type="entry name" value="NreC/VraR/RcsB-like_REC"/>
</dbReference>
<keyword evidence="2 6" id="KW-0238">DNA-binding</keyword>
<evidence type="ECO:0000256" key="2">
    <source>
        <dbReference type="ARBA" id="ARBA00023125"/>
    </source>
</evidence>
<name>A0A918CXM4_9ACTN</name>
<dbReference type="Pfam" id="PF00196">
    <property type="entry name" value="GerE"/>
    <property type="match status" value="1"/>
</dbReference>
<dbReference type="Pfam" id="PF00072">
    <property type="entry name" value="Response_reg"/>
    <property type="match status" value="1"/>
</dbReference>
<dbReference type="InterPro" id="IPR016032">
    <property type="entry name" value="Sig_transdc_resp-reg_C-effctor"/>
</dbReference>
<organism evidence="6 7">
    <name type="scientific">Streptomyces fuscichromogenes</name>
    <dbReference type="NCBI Taxonomy" id="1324013"/>
    <lineage>
        <taxon>Bacteria</taxon>
        <taxon>Bacillati</taxon>
        <taxon>Actinomycetota</taxon>
        <taxon>Actinomycetes</taxon>
        <taxon>Kitasatosporales</taxon>
        <taxon>Streptomycetaceae</taxon>
        <taxon>Streptomyces</taxon>
    </lineage>
</organism>
<keyword evidence="7" id="KW-1185">Reference proteome</keyword>
<reference evidence="6" key="1">
    <citation type="journal article" date="2014" name="Int. J. Syst. Evol. Microbiol.">
        <title>Complete genome sequence of Corynebacterium casei LMG S-19264T (=DSM 44701T), isolated from a smear-ripened cheese.</title>
        <authorList>
            <consortium name="US DOE Joint Genome Institute (JGI-PGF)"/>
            <person name="Walter F."/>
            <person name="Albersmeier A."/>
            <person name="Kalinowski J."/>
            <person name="Ruckert C."/>
        </authorList>
    </citation>
    <scope>NUCLEOTIDE SEQUENCE</scope>
    <source>
        <strain evidence="6">CGMCC 4.7110</strain>
    </source>
</reference>
<dbReference type="CDD" id="cd17535">
    <property type="entry name" value="REC_NarL-like"/>
    <property type="match status" value="1"/>
</dbReference>
<dbReference type="SUPFAM" id="SSF52172">
    <property type="entry name" value="CheY-like"/>
    <property type="match status" value="1"/>
</dbReference>
<dbReference type="Gene3D" id="3.40.50.2300">
    <property type="match status" value="1"/>
</dbReference>
<evidence type="ECO:0000259" key="5">
    <source>
        <dbReference type="PROSITE" id="PS50110"/>
    </source>
</evidence>
<evidence type="ECO:0000256" key="3">
    <source>
        <dbReference type="PROSITE-ProRule" id="PRU00169"/>
    </source>
</evidence>
<dbReference type="GO" id="GO:0006355">
    <property type="term" value="P:regulation of DNA-templated transcription"/>
    <property type="evidence" value="ECO:0007669"/>
    <property type="project" value="InterPro"/>
</dbReference>
<protein>
    <submittedName>
        <fullName evidence="6">DNA-binding response regulator</fullName>
    </submittedName>
</protein>
<dbReference type="PANTHER" id="PTHR43214">
    <property type="entry name" value="TWO-COMPONENT RESPONSE REGULATOR"/>
    <property type="match status" value="1"/>
</dbReference>
<evidence type="ECO:0000313" key="6">
    <source>
        <dbReference type="EMBL" id="GGN45125.1"/>
    </source>
</evidence>
<dbReference type="SMART" id="SM00421">
    <property type="entry name" value="HTH_LUXR"/>
    <property type="match status" value="1"/>
</dbReference>
<dbReference type="CDD" id="cd06170">
    <property type="entry name" value="LuxR_C_like"/>
    <property type="match status" value="1"/>
</dbReference>
<sequence length="229" mass="24601">MPPTPIRVVIADEQSLLRESLCALLDTEPGVEIVGQTGHADELLPLVARTRPDLVVLDVRMAPAGSRESLVSRLLHGVPACHVLVLSMLDQPRLVQSLLDLGIHGYLHKSIGYGALIDAVRAQRETRSHQTVTLPLHRGALHAVGTGASCASELSAREVEILTHAAAALSNRQIAVRLGIAEGTVKRHLSNIFAKLDAVSRLDAVNKAASMRFIHPADTRGAHRLRVAN</sequence>
<feature type="modified residue" description="4-aspartylphosphate" evidence="3">
    <location>
        <position position="58"/>
    </location>
</feature>
<dbReference type="GO" id="GO:0000160">
    <property type="term" value="P:phosphorelay signal transduction system"/>
    <property type="evidence" value="ECO:0007669"/>
    <property type="project" value="InterPro"/>
</dbReference>
<dbReference type="InterPro" id="IPR039420">
    <property type="entry name" value="WalR-like"/>
</dbReference>
<dbReference type="SUPFAM" id="SSF46894">
    <property type="entry name" value="C-terminal effector domain of the bipartite response regulators"/>
    <property type="match status" value="1"/>
</dbReference>
<dbReference type="AlphaFoldDB" id="A0A918CXM4"/>
<gene>
    <name evidence="6" type="ORF">GCM10011578_096750</name>
</gene>
<dbReference type="InterPro" id="IPR000792">
    <property type="entry name" value="Tscrpt_reg_LuxR_C"/>
</dbReference>
<dbReference type="RefSeq" id="WP_189269363.1">
    <property type="nucleotide sequence ID" value="NZ_BMML01000045.1"/>
</dbReference>
<accession>A0A918CXM4</accession>